<comment type="caution">
    <text evidence="1">The sequence shown here is derived from an EMBL/GenBank/DDBJ whole genome shotgun (WGS) entry which is preliminary data.</text>
</comment>
<evidence type="ECO:0000313" key="2">
    <source>
        <dbReference type="Proteomes" id="UP001234297"/>
    </source>
</evidence>
<organism evidence="1 2">
    <name type="scientific">Persea americana</name>
    <name type="common">Avocado</name>
    <dbReference type="NCBI Taxonomy" id="3435"/>
    <lineage>
        <taxon>Eukaryota</taxon>
        <taxon>Viridiplantae</taxon>
        <taxon>Streptophyta</taxon>
        <taxon>Embryophyta</taxon>
        <taxon>Tracheophyta</taxon>
        <taxon>Spermatophyta</taxon>
        <taxon>Magnoliopsida</taxon>
        <taxon>Magnoliidae</taxon>
        <taxon>Laurales</taxon>
        <taxon>Lauraceae</taxon>
        <taxon>Persea</taxon>
    </lineage>
</organism>
<protein>
    <submittedName>
        <fullName evidence="1">Uncharacterized protein</fullName>
    </submittedName>
</protein>
<sequence>MKSKSSFFQNSTAPESANCNGVDIVFDPTTGANGNGYYVDAVRHSTIHTGECVGGEAASRPADLVGGDSSFRGNSGGGAACEPEHGRTTIHGSPGCCRGSVVVLVKPVSYYALALRAGRNRSELLVMKAPSLGQMPESITPIITF</sequence>
<keyword evidence="2" id="KW-1185">Reference proteome</keyword>
<reference evidence="1 2" key="1">
    <citation type="journal article" date="2022" name="Hortic Res">
        <title>A haplotype resolved chromosomal level avocado genome allows analysis of novel avocado genes.</title>
        <authorList>
            <person name="Nath O."/>
            <person name="Fletcher S.J."/>
            <person name="Hayward A."/>
            <person name="Shaw L.M."/>
            <person name="Masouleh A.K."/>
            <person name="Furtado A."/>
            <person name="Henry R.J."/>
            <person name="Mitter N."/>
        </authorList>
    </citation>
    <scope>NUCLEOTIDE SEQUENCE [LARGE SCALE GENOMIC DNA]</scope>
    <source>
        <strain evidence="2">cv. Hass</strain>
    </source>
</reference>
<accession>A0ACC2KEJ3</accession>
<dbReference type="Proteomes" id="UP001234297">
    <property type="component" value="Chromosome 9"/>
</dbReference>
<name>A0ACC2KEJ3_PERAE</name>
<proteinExistence type="predicted"/>
<dbReference type="EMBL" id="CM056817">
    <property type="protein sequence ID" value="KAJ8619488.1"/>
    <property type="molecule type" value="Genomic_DNA"/>
</dbReference>
<evidence type="ECO:0000313" key="1">
    <source>
        <dbReference type="EMBL" id="KAJ8619488.1"/>
    </source>
</evidence>
<gene>
    <name evidence="1" type="ORF">MRB53_028017</name>
</gene>